<accession>A0ABR4FSQ2</accession>
<keyword evidence="2" id="KW-1185">Reference proteome</keyword>
<dbReference type="Proteomes" id="UP001610563">
    <property type="component" value="Unassembled WGS sequence"/>
</dbReference>
<gene>
    <name evidence="1" type="ORF">BJX66DRAFT_313015</name>
</gene>
<reference evidence="1 2" key="1">
    <citation type="submission" date="2024-07" db="EMBL/GenBank/DDBJ databases">
        <title>Section-level genome sequencing and comparative genomics of Aspergillus sections Usti and Cavernicolus.</title>
        <authorList>
            <consortium name="Lawrence Berkeley National Laboratory"/>
            <person name="Nybo J.L."/>
            <person name="Vesth T.C."/>
            <person name="Theobald S."/>
            <person name="Frisvad J.C."/>
            <person name="Larsen T.O."/>
            <person name="Kjaerboelling I."/>
            <person name="Rothschild-Mancinelli K."/>
            <person name="Lyhne E.K."/>
            <person name="Kogle M.E."/>
            <person name="Barry K."/>
            <person name="Clum A."/>
            <person name="Na H."/>
            <person name="Ledsgaard L."/>
            <person name="Lin J."/>
            <person name="Lipzen A."/>
            <person name="Kuo A."/>
            <person name="Riley R."/>
            <person name="Mondo S."/>
            <person name="Labutti K."/>
            <person name="Haridas S."/>
            <person name="Pangalinan J."/>
            <person name="Salamov A.A."/>
            <person name="Simmons B.A."/>
            <person name="Magnuson J.K."/>
            <person name="Chen J."/>
            <person name="Drula E."/>
            <person name="Henrissat B."/>
            <person name="Wiebenga A."/>
            <person name="Lubbers R.J."/>
            <person name="Gomes A.C."/>
            <person name="Makela M.R."/>
            <person name="Stajich J."/>
            <person name="Grigoriev I.V."/>
            <person name="Mortensen U.H."/>
            <person name="De Vries R.P."/>
            <person name="Baker S.E."/>
            <person name="Andersen M.R."/>
        </authorList>
    </citation>
    <scope>NUCLEOTIDE SEQUENCE [LARGE SCALE GENOMIC DNA]</scope>
    <source>
        <strain evidence="1 2">CBS 209.92</strain>
    </source>
</reference>
<evidence type="ECO:0000313" key="2">
    <source>
        <dbReference type="Proteomes" id="UP001610563"/>
    </source>
</evidence>
<proteinExistence type="predicted"/>
<dbReference type="InterPro" id="IPR052761">
    <property type="entry name" value="Fungal_Detox/Toxin_TFs"/>
</dbReference>
<evidence type="ECO:0008006" key="3">
    <source>
        <dbReference type="Google" id="ProtNLM"/>
    </source>
</evidence>
<organism evidence="1 2">
    <name type="scientific">Aspergillus keveii</name>
    <dbReference type="NCBI Taxonomy" id="714993"/>
    <lineage>
        <taxon>Eukaryota</taxon>
        <taxon>Fungi</taxon>
        <taxon>Dikarya</taxon>
        <taxon>Ascomycota</taxon>
        <taxon>Pezizomycotina</taxon>
        <taxon>Eurotiomycetes</taxon>
        <taxon>Eurotiomycetidae</taxon>
        <taxon>Eurotiales</taxon>
        <taxon>Aspergillaceae</taxon>
        <taxon>Aspergillus</taxon>
        <taxon>Aspergillus subgen. Nidulantes</taxon>
    </lineage>
</organism>
<comment type="caution">
    <text evidence="1">The sequence shown here is derived from an EMBL/GenBank/DDBJ whole genome shotgun (WGS) entry which is preliminary data.</text>
</comment>
<protein>
    <recommendedName>
        <fullName evidence="3">Transcription factor domain-containing protein</fullName>
    </recommendedName>
</protein>
<sequence length="297" mass="33399">MFASAGSVPLPCLVKAGFQSRLEARTVFAGKVKALYNVGFETDHISLLQGLLILAYWQDFRSCPKQFSHWVNVSWSLLQGMVASEECDTPQPTDSQIPYRVYGQSRIPIRLYRRMYWSWQDSFSALAREHPGASSTIAPVGSQPAMVLRQSIPVIILYTALSSLLSRQTILLDTATSDGPELDLYKVRKQIQDRRFFATSTVTETFIRLKAHGFLHALPPCIMALLLPATVAQFTRVIADPDPFAQTLNEQYLTDALGVLCEMGDATPCARRWVEVFVDMFGSHEGRRRQRGWFLCG</sequence>
<dbReference type="PANTHER" id="PTHR47425:SF2">
    <property type="entry name" value="FARB-RELATED"/>
    <property type="match status" value="1"/>
</dbReference>
<dbReference type="PANTHER" id="PTHR47425">
    <property type="entry name" value="FARB-RELATED"/>
    <property type="match status" value="1"/>
</dbReference>
<name>A0ABR4FSQ2_9EURO</name>
<dbReference type="EMBL" id="JBFTWV010000121">
    <property type="protein sequence ID" value="KAL2786288.1"/>
    <property type="molecule type" value="Genomic_DNA"/>
</dbReference>
<evidence type="ECO:0000313" key="1">
    <source>
        <dbReference type="EMBL" id="KAL2786288.1"/>
    </source>
</evidence>